<dbReference type="EMBL" id="CP020716">
    <property type="protein sequence ID" value="ARJ07720.1"/>
    <property type="molecule type" value="Genomic_DNA"/>
</dbReference>
<protein>
    <recommendedName>
        <fullName evidence="7">Copper resistance protein D domain-containing protein</fullName>
    </recommendedName>
</protein>
<dbReference type="InterPro" id="IPR008457">
    <property type="entry name" value="Cu-R_CopD_dom"/>
</dbReference>
<dbReference type="Pfam" id="PF09678">
    <property type="entry name" value="Caa3_CtaG"/>
    <property type="match status" value="1"/>
</dbReference>
<feature type="transmembrane region" description="Helical" evidence="6">
    <location>
        <begin position="430"/>
        <end position="454"/>
    </location>
</feature>
<evidence type="ECO:0000313" key="8">
    <source>
        <dbReference type="EMBL" id="ARJ07720.1"/>
    </source>
</evidence>
<evidence type="ECO:0000256" key="5">
    <source>
        <dbReference type="ARBA" id="ARBA00023136"/>
    </source>
</evidence>
<accession>A0A1X9M072</accession>
<dbReference type="AlphaFoldDB" id="A0A1X9M072"/>
<feature type="transmembrane region" description="Helical" evidence="6">
    <location>
        <begin position="597"/>
        <end position="617"/>
    </location>
</feature>
<dbReference type="KEGG" id="cphy:B5808_19760"/>
<feature type="transmembrane region" description="Helical" evidence="6">
    <location>
        <begin position="366"/>
        <end position="385"/>
    </location>
</feature>
<feature type="transmembrane region" description="Helical" evidence="6">
    <location>
        <begin position="163"/>
        <end position="183"/>
    </location>
</feature>
<keyword evidence="4 6" id="KW-1133">Transmembrane helix</keyword>
<keyword evidence="5 6" id="KW-0472">Membrane</keyword>
<dbReference type="PANTHER" id="PTHR34820">
    <property type="entry name" value="INNER MEMBRANE PROTEIN YEBZ"/>
    <property type="match status" value="1"/>
</dbReference>
<feature type="transmembrane region" description="Helical" evidence="6">
    <location>
        <begin position="137"/>
        <end position="156"/>
    </location>
</feature>
<dbReference type="InterPro" id="IPR032694">
    <property type="entry name" value="CopC/D"/>
</dbReference>
<dbReference type="Pfam" id="PF05425">
    <property type="entry name" value="CopD"/>
    <property type="match status" value="1"/>
</dbReference>
<feature type="transmembrane region" description="Helical" evidence="6">
    <location>
        <begin position="475"/>
        <end position="499"/>
    </location>
</feature>
<evidence type="ECO:0000256" key="4">
    <source>
        <dbReference type="ARBA" id="ARBA00022989"/>
    </source>
</evidence>
<feature type="transmembrane region" description="Helical" evidence="6">
    <location>
        <begin position="263"/>
        <end position="281"/>
    </location>
</feature>
<feature type="transmembrane region" description="Helical" evidence="6">
    <location>
        <begin position="57"/>
        <end position="79"/>
    </location>
</feature>
<feature type="transmembrane region" description="Helical" evidence="6">
    <location>
        <begin position="511"/>
        <end position="533"/>
    </location>
</feature>
<evidence type="ECO:0000256" key="1">
    <source>
        <dbReference type="ARBA" id="ARBA00004651"/>
    </source>
</evidence>
<feature type="transmembrane region" description="Helical" evidence="6">
    <location>
        <begin position="545"/>
        <end position="565"/>
    </location>
</feature>
<name>A0A1X9M072_9MICO</name>
<feature type="domain" description="Copper resistance protein D" evidence="7">
    <location>
        <begin position="226"/>
        <end position="324"/>
    </location>
</feature>
<sequence length="657" mass="69359">MAPRSSARLLILLSPALLAAVAIGVGVILAATTLASAPALLIDAGPVVDIALPVCRIIVDLASAVTIGALVLAATALPVTEAPYGRVLDIAAGSAALWAISALGTSVLAYMNLAGAVPWSIFGASYGQFLTEVSLGQGWLATVLSAAVLAVLGFAVRSPIGAGALAAAAFAALIPMALQGHAAGAGSHSAATSALWMHAAGAALWVGGLAVTAVVLGRMDVDRGTLLRRYSTLALACFAIVAISGLVSASLRLETPAQLVTTPYGQLLIVKIIALLLLGLAGALHRRWTIRRIQGRNRIGGLLAGLVAAELAVMGAASGVAAILARTAPPVTEELAVTASERLSGQPLPAPLEPLRFLDQWAVDPIWLTVAGFGAALYLAGMLRLRRRGDSWHPARLVAWLAGLAMLVYLTSGAPSVYGTYLFSAHMLEHMALSMLVPLLLVLGAPVTLALRAVQPRTDGSRGAREWIMTLIHSPLTTVLTHPLVTAVLFAGSTVAFYYTPLFDWAVKDPLGHQWMIAHFLIVGYLFALSMIGIDPVPYRFPYPLRLLTLLIVMAFHAFFGLALMSSTSLLLPDWYGQITEGWPIDPLEDQRSAGGIAWSVGEIPTLLLVITMITLWSRSDEREARRLDRQAARTGDADLQDYNSMLQQLTDRDRPR</sequence>
<comment type="subcellular location">
    <subcellularLocation>
        <location evidence="1">Cell membrane</location>
        <topology evidence="1">Multi-pass membrane protein</topology>
    </subcellularLocation>
</comment>
<evidence type="ECO:0000256" key="3">
    <source>
        <dbReference type="ARBA" id="ARBA00022692"/>
    </source>
</evidence>
<geneLocation type="plasmid" evidence="8">
    <name>unnamed1</name>
</geneLocation>
<keyword evidence="2" id="KW-1003">Cell membrane</keyword>
<keyword evidence="8" id="KW-0614">Plasmid</keyword>
<evidence type="ECO:0000313" key="9">
    <source>
        <dbReference type="Proteomes" id="UP000192775"/>
    </source>
</evidence>
<proteinExistence type="predicted"/>
<feature type="transmembrane region" description="Helical" evidence="6">
    <location>
        <begin position="91"/>
        <end position="117"/>
    </location>
</feature>
<evidence type="ECO:0000256" key="2">
    <source>
        <dbReference type="ARBA" id="ARBA00022475"/>
    </source>
</evidence>
<dbReference type="GO" id="GO:0005886">
    <property type="term" value="C:plasma membrane"/>
    <property type="evidence" value="ECO:0007669"/>
    <property type="project" value="UniProtKB-SubCell"/>
</dbReference>
<gene>
    <name evidence="8" type="ORF">B5808_19760</name>
</gene>
<keyword evidence="9" id="KW-1185">Reference proteome</keyword>
<dbReference type="Proteomes" id="UP000192775">
    <property type="component" value="Plasmid unnamed1"/>
</dbReference>
<feature type="transmembrane region" description="Helical" evidence="6">
    <location>
        <begin position="195"/>
        <end position="218"/>
    </location>
</feature>
<feature type="transmembrane region" description="Helical" evidence="6">
    <location>
        <begin position="230"/>
        <end position="251"/>
    </location>
</feature>
<dbReference type="InterPro" id="IPR019108">
    <property type="entry name" value="Caa3_assmbl_CtaG-rel"/>
</dbReference>
<evidence type="ECO:0000259" key="7">
    <source>
        <dbReference type="Pfam" id="PF05425"/>
    </source>
</evidence>
<dbReference type="PANTHER" id="PTHR34820:SF4">
    <property type="entry name" value="INNER MEMBRANE PROTEIN YEBZ"/>
    <property type="match status" value="1"/>
</dbReference>
<feature type="transmembrane region" description="Helical" evidence="6">
    <location>
        <begin position="302"/>
        <end position="325"/>
    </location>
</feature>
<feature type="transmembrane region" description="Helical" evidence="6">
    <location>
        <begin position="397"/>
        <end position="418"/>
    </location>
</feature>
<dbReference type="GO" id="GO:0006825">
    <property type="term" value="P:copper ion transport"/>
    <property type="evidence" value="ECO:0007669"/>
    <property type="project" value="InterPro"/>
</dbReference>
<evidence type="ECO:0000256" key="6">
    <source>
        <dbReference type="SAM" id="Phobius"/>
    </source>
</evidence>
<organism evidence="8 9">
    <name type="scientific">Cnuibacter physcomitrellae</name>
    <dbReference type="NCBI Taxonomy" id="1619308"/>
    <lineage>
        <taxon>Bacteria</taxon>
        <taxon>Bacillati</taxon>
        <taxon>Actinomycetota</taxon>
        <taxon>Actinomycetes</taxon>
        <taxon>Micrococcales</taxon>
        <taxon>Microbacteriaceae</taxon>
        <taxon>Cnuibacter</taxon>
    </lineage>
</organism>
<reference evidence="8 9" key="1">
    <citation type="submission" date="2017-04" db="EMBL/GenBank/DDBJ databases">
        <authorList>
            <person name="Afonso C.L."/>
            <person name="Miller P.J."/>
            <person name="Scott M.A."/>
            <person name="Spackman E."/>
            <person name="Goraichik I."/>
            <person name="Dimitrov K.M."/>
            <person name="Suarez D.L."/>
            <person name="Swayne D.E."/>
        </authorList>
    </citation>
    <scope>NUCLEOTIDE SEQUENCE [LARGE SCALE GENOMIC DNA]</scope>
    <source>
        <strain evidence="9">XA(T)</strain>
        <plasmid evidence="9">Plasmid unnamed1</plasmid>
    </source>
</reference>
<keyword evidence="3 6" id="KW-0812">Transmembrane</keyword>